<dbReference type="Proteomes" id="UP000297668">
    <property type="component" value="Unassembled WGS sequence"/>
</dbReference>
<dbReference type="AlphaFoldDB" id="A0A4Y9FBE2"/>
<feature type="domain" description="Ppx/GppA phosphatase N-terminal" evidence="2">
    <location>
        <begin position="41"/>
        <end position="311"/>
    </location>
</feature>
<dbReference type="SUPFAM" id="SSF109604">
    <property type="entry name" value="HD-domain/PDEase-like"/>
    <property type="match status" value="1"/>
</dbReference>
<dbReference type="Pfam" id="PF02541">
    <property type="entry name" value="Ppx-GppA"/>
    <property type="match status" value="1"/>
</dbReference>
<evidence type="ECO:0000259" key="2">
    <source>
        <dbReference type="Pfam" id="PF02541"/>
    </source>
</evidence>
<sequence>MLQITPGESQERVKPRSLAVLDLGSGTFRLVLYHYEPGRAFRLMDELREAVALGEGLARGRIAPEALERGKKALRSFADFLRVLVPDEVQALATSAIRDSANGQEILAEALRLGLQPKVLSGEEEARLGVLAVANALPLRDAWVVDQGGGSAQISRMQGRQFLWGRALPLGALRLTEAYLRSDPPGRGEVRDLTKAVEAHLKRLPLEGGLPLVGLGGNVRALARLHQKRRRYPLDLLHNYYLPREGLEEMAEDLLSLSLRARQELPGLQPDRARTLPATLVFLRTLLRHLQAPGLWVSGLGIREGVLFTHLLPPPHLLPDPRAFGVENLFRRYPFAEAHRERVKALALALFRGLRPVHGYGEEEERLLKEAAHLHDIGMHLGYYEHHKHGAYLVLSEPLLAMSQREQVLLALLVRYHRRGEPALGGFRPLMARGDAKRLLRLAVLLRLAEMLERTRVGRVRGVRVVLGAGVRLELLAGEEPWVERLEAEKQAGLFQEAFGLPLEVAWVAE</sequence>
<dbReference type="PANTHER" id="PTHR30005">
    <property type="entry name" value="EXOPOLYPHOSPHATASE"/>
    <property type="match status" value="1"/>
</dbReference>
<dbReference type="CDD" id="cd24052">
    <property type="entry name" value="ASKHA_NBD_HpPPX-GppA-like"/>
    <property type="match status" value="1"/>
</dbReference>
<protein>
    <submittedName>
        <fullName evidence="4">Ppx/GppA family phosphatase</fullName>
    </submittedName>
</protein>
<dbReference type="InterPro" id="IPR050273">
    <property type="entry name" value="GppA/Ppx_hydrolase"/>
</dbReference>
<dbReference type="PANTHER" id="PTHR30005:SF0">
    <property type="entry name" value="RETROGRADE REGULATION PROTEIN 2"/>
    <property type="match status" value="1"/>
</dbReference>
<reference evidence="4 5" key="1">
    <citation type="submission" date="2019-03" db="EMBL/GenBank/DDBJ databases">
        <title>Thermus tengchongensis species for the arsenic transformation mechanism.</title>
        <authorList>
            <person name="Yuan G.C."/>
        </authorList>
    </citation>
    <scope>NUCLEOTIDE SEQUENCE [LARGE SCALE GENOMIC DNA]</scope>
    <source>
        <strain evidence="4 5">15W</strain>
    </source>
</reference>
<dbReference type="RefSeq" id="WP_135260088.1">
    <property type="nucleotide sequence ID" value="NZ_SJZF01000008.1"/>
</dbReference>
<name>A0A4Y9FBE2_9DEIN</name>
<dbReference type="SUPFAM" id="SSF53067">
    <property type="entry name" value="Actin-like ATPase domain"/>
    <property type="match status" value="2"/>
</dbReference>
<dbReference type="EMBL" id="SJZF01000008">
    <property type="protein sequence ID" value="TFU26524.1"/>
    <property type="molecule type" value="Genomic_DNA"/>
</dbReference>
<gene>
    <name evidence="4" type="ORF">E0687_05830</name>
</gene>
<dbReference type="Gene3D" id="3.30.420.40">
    <property type="match status" value="1"/>
</dbReference>
<evidence type="ECO:0000313" key="4">
    <source>
        <dbReference type="EMBL" id="TFU26524.1"/>
    </source>
</evidence>
<organism evidence="4 5">
    <name type="scientific">Thermus tengchongensis</name>
    <dbReference type="NCBI Taxonomy" id="1214928"/>
    <lineage>
        <taxon>Bacteria</taxon>
        <taxon>Thermotogati</taxon>
        <taxon>Deinococcota</taxon>
        <taxon>Deinococci</taxon>
        <taxon>Thermales</taxon>
        <taxon>Thermaceae</taxon>
        <taxon>Thermus</taxon>
    </lineage>
</organism>
<dbReference type="Gene3D" id="3.30.420.150">
    <property type="entry name" value="Exopolyphosphatase. Domain 2"/>
    <property type="match status" value="1"/>
</dbReference>
<evidence type="ECO:0000259" key="3">
    <source>
        <dbReference type="Pfam" id="PF21447"/>
    </source>
</evidence>
<dbReference type="InterPro" id="IPR043129">
    <property type="entry name" value="ATPase_NBD"/>
</dbReference>
<dbReference type="InterPro" id="IPR048950">
    <property type="entry name" value="Ppx_GppA_C"/>
</dbReference>
<accession>A0A4Y9FBE2</accession>
<evidence type="ECO:0000313" key="5">
    <source>
        <dbReference type="Proteomes" id="UP000297668"/>
    </source>
</evidence>
<evidence type="ECO:0000256" key="1">
    <source>
        <dbReference type="ARBA" id="ARBA00022801"/>
    </source>
</evidence>
<feature type="domain" description="Ppx/GppA phosphatase C-terminal" evidence="3">
    <location>
        <begin position="323"/>
        <end position="460"/>
    </location>
</feature>
<dbReference type="PIRSF" id="PIRSF001267">
    <property type="entry name" value="Pyrophosphatase_GppA_Ppx"/>
    <property type="match status" value="1"/>
</dbReference>
<dbReference type="Pfam" id="PF21447">
    <property type="entry name" value="Ppx-GppA_III"/>
    <property type="match status" value="1"/>
</dbReference>
<dbReference type="Gene3D" id="1.10.3210.10">
    <property type="entry name" value="Hypothetical protein af1432"/>
    <property type="match status" value="1"/>
</dbReference>
<dbReference type="InterPro" id="IPR003695">
    <property type="entry name" value="Ppx_GppA_N"/>
</dbReference>
<proteinExistence type="predicted"/>
<dbReference type="GO" id="GO:0016462">
    <property type="term" value="F:pyrophosphatase activity"/>
    <property type="evidence" value="ECO:0007669"/>
    <property type="project" value="TreeGrafter"/>
</dbReference>
<comment type="caution">
    <text evidence="4">The sequence shown here is derived from an EMBL/GenBank/DDBJ whole genome shotgun (WGS) entry which is preliminary data.</text>
</comment>
<keyword evidence="1" id="KW-0378">Hydrolase</keyword>
<dbReference type="InterPro" id="IPR030673">
    <property type="entry name" value="PyroPPase_GppA_Ppx"/>
</dbReference>